<dbReference type="Pfam" id="PF01882">
    <property type="entry name" value="DUF58"/>
    <property type="match status" value="1"/>
</dbReference>
<gene>
    <name evidence="2" type="ORF">METZ01_LOCUS4263</name>
</gene>
<dbReference type="InterPro" id="IPR036465">
    <property type="entry name" value="vWFA_dom_sf"/>
</dbReference>
<evidence type="ECO:0000313" key="2">
    <source>
        <dbReference type="EMBL" id="SUZ51409.1"/>
    </source>
</evidence>
<reference evidence="2" key="1">
    <citation type="submission" date="2018-05" db="EMBL/GenBank/DDBJ databases">
        <authorList>
            <person name="Lanie J.A."/>
            <person name="Ng W.-L."/>
            <person name="Kazmierczak K.M."/>
            <person name="Andrzejewski T.M."/>
            <person name="Davidsen T.M."/>
            <person name="Wayne K.J."/>
            <person name="Tettelin H."/>
            <person name="Glass J.I."/>
            <person name="Rusch D."/>
            <person name="Podicherti R."/>
            <person name="Tsui H.-C.T."/>
            <person name="Winkler M.E."/>
        </authorList>
    </citation>
    <scope>NUCLEOTIDE SEQUENCE</scope>
</reference>
<organism evidence="2">
    <name type="scientific">marine metagenome</name>
    <dbReference type="NCBI Taxonomy" id="408172"/>
    <lineage>
        <taxon>unclassified sequences</taxon>
        <taxon>metagenomes</taxon>
        <taxon>ecological metagenomes</taxon>
    </lineage>
</organism>
<dbReference type="SUPFAM" id="SSF53300">
    <property type="entry name" value="vWA-like"/>
    <property type="match status" value="1"/>
</dbReference>
<dbReference type="InterPro" id="IPR002035">
    <property type="entry name" value="VWF_A"/>
</dbReference>
<evidence type="ECO:0000259" key="1">
    <source>
        <dbReference type="SMART" id="SM00327"/>
    </source>
</evidence>
<proteinExistence type="predicted"/>
<dbReference type="EMBL" id="UINC01000222">
    <property type="protein sequence ID" value="SUZ51409.1"/>
    <property type="molecule type" value="Genomic_DNA"/>
</dbReference>
<dbReference type="InterPro" id="IPR002881">
    <property type="entry name" value="DUF58"/>
</dbReference>
<dbReference type="SMART" id="SM00327">
    <property type="entry name" value="VWA"/>
    <property type="match status" value="1"/>
</dbReference>
<name>A0A381NAE3_9ZZZZ</name>
<dbReference type="AlphaFoldDB" id="A0A381NAE3"/>
<feature type="domain" description="VWFA" evidence="1">
    <location>
        <begin position="90"/>
        <end position="256"/>
    </location>
</feature>
<accession>A0A381NAE3</accession>
<protein>
    <recommendedName>
        <fullName evidence="1">VWFA domain-containing protein</fullName>
    </recommendedName>
</protein>
<dbReference type="Gene3D" id="3.40.50.410">
    <property type="entry name" value="von Willebrand factor, type A domain"/>
    <property type="match status" value="1"/>
</dbReference>
<dbReference type="PANTHER" id="PTHR33608:SF7">
    <property type="entry name" value="DUF58 DOMAIN-CONTAINING PROTEIN"/>
    <property type="match status" value="1"/>
</dbReference>
<sequence>MNTPHTAPNASRPDLLDAATLSQLGGIELIAREVVEGFLMGLHRSPHRGFSAEFAELRAYQAGDDLRYIDWRMFGRSDRYYVKQFEEETNLRAHLLVDVSKSMGWSSDPGVLPPKLWYAKHLAASLALILLRQGDSVGMAAFHDIVVERVRARGGRRQWTELTHHLAALEASEGTSAERAIRDLAIRLKRRGLVILLSDLLVRPEETLTALKFLRHHGHEVLVFHLLDPGERELPPVSEARFFDPETNDELLVSIPDIRNEYRAAVADALEEWRNNLRPHGIDYHVLETDQPLSSALRTYLRKRERLG</sequence>
<dbReference type="PANTHER" id="PTHR33608">
    <property type="entry name" value="BLL2464 PROTEIN"/>
    <property type="match status" value="1"/>
</dbReference>